<dbReference type="eggNOG" id="KOG1398">
    <property type="taxonomic scope" value="Eukaryota"/>
</dbReference>
<evidence type="ECO:0000313" key="3">
    <source>
        <dbReference type="Proteomes" id="UP000014071"/>
    </source>
</evidence>
<dbReference type="PANTHER" id="PTHR12459:SF6">
    <property type="entry name" value="GB|AAD46013.1"/>
    <property type="match status" value="1"/>
</dbReference>
<dbReference type="InterPro" id="IPR026749">
    <property type="entry name" value="Tmem135"/>
</dbReference>
<sequence>MPAIGPRGEGDDRDYFDSEKPSTSAAGSAGGAPLRRNAPAMRLPQMTKVNRDADDSDSDSADEYARWQANSGPTTPNISETAAQLRRSLSVTGLQELAHTPRSQIRKSAVSKVWRPQDEVARIPSDWERLAVHVARGGLRAGNLAFALRATLMLVLELVKSLRTRKFKGKSYGIALFGPRNFRFAAMFAIWASLYKATHNALRLMTPPPVRKARSRAASADGPMLNLAKTDGTRSPEEPVSGTSTPRSGRAALEGKSPEEKAKLKAKQKRRAFMPDPRSRIWHAYVAGAISALGVMVETHDNRVSLAQQLFVRGLEGQYNVAHERGLINIPYGAVITFGLACGQIMWAWLESPESLPKGYRNWITRASQVAPRVTDIYRDIRHEDKAVDPDYALKWFPGGKIPEPISQSPLRYADVAPTSLNRRGIKGKNVRKIVEWMDRARKGNPGATVDCALVHPWETSHWRSPIDRFIEVTRWILPVYLTLHFVPAIFLRPGKFLKDPAGATLRSLRGSVRSSSFLGVFVIIFQTLFCAQHSLHGYIQASERLRRIVPGWFSRMLVSSWIKWVTGFLTCLSLFVDDSRRRAELAAYVLPKGMESAWSVLRKKSYVPFVPGGDLLLTSAGMSLVMGTYAQNPEHLSGLVRRVVYQFVGRN</sequence>
<dbReference type="HOGENOM" id="CLU_016206_1_0_1"/>
<evidence type="ECO:0000313" key="2">
    <source>
        <dbReference type="EMBL" id="GAC97217.1"/>
    </source>
</evidence>
<proteinExistence type="predicted"/>
<protein>
    <recommendedName>
        <fullName evidence="4">Integral membrane protein</fullName>
    </recommendedName>
</protein>
<reference evidence="3" key="1">
    <citation type="journal article" date="2013" name="Genome Announc.">
        <title>Draft genome sequence of the basidiomycetous yeast-like fungus Pseudozyma hubeiensis SY62, which produces an abundant amount of the biosurfactant mannosylerythritol lipids.</title>
        <authorList>
            <person name="Konishi M."/>
            <person name="Hatada Y."/>
            <person name="Horiuchi J."/>
        </authorList>
    </citation>
    <scope>NUCLEOTIDE SEQUENCE [LARGE SCALE GENOMIC DNA]</scope>
    <source>
        <strain evidence="3">SY62</strain>
    </source>
</reference>
<feature type="compositionally biased region" description="Basic and acidic residues" evidence="1">
    <location>
        <begin position="8"/>
        <end position="20"/>
    </location>
</feature>
<keyword evidence="3" id="KW-1185">Reference proteome</keyword>
<dbReference type="EMBL" id="DF238808">
    <property type="protein sequence ID" value="GAC97217.1"/>
    <property type="molecule type" value="Genomic_DNA"/>
</dbReference>
<feature type="compositionally biased region" description="Polar residues" evidence="1">
    <location>
        <begin position="68"/>
        <end position="78"/>
    </location>
</feature>
<accession>R9P7I0</accession>
<gene>
    <name evidence="2" type="ORF">PHSY_004802</name>
</gene>
<feature type="region of interest" description="Disordered" evidence="1">
    <location>
        <begin position="212"/>
        <end position="261"/>
    </location>
</feature>
<dbReference type="PANTHER" id="PTHR12459">
    <property type="entry name" value="TRANSMEMBRANE PROTEIN 135-RELATED"/>
    <property type="match status" value="1"/>
</dbReference>
<dbReference type="RefSeq" id="XP_012190804.1">
    <property type="nucleotide sequence ID" value="XM_012335414.1"/>
</dbReference>
<evidence type="ECO:0000256" key="1">
    <source>
        <dbReference type="SAM" id="MobiDB-lite"/>
    </source>
</evidence>
<evidence type="ECO:0008006" key="4">
    <source>
        <dbReference type="Google" id="ProtNLM"/>
    </source>
</evidence>
<dbReference type="AlphaFoldDB" id="R9P7I0"/>
<organism evidence="2 3">
    <name type="scientific">Pseudozyma hubeiensis (strain SY62)</name>
    <name type="common">Yeast</name>
    <dbReference type="NCBI Taxonomy" id="1305764"/>
    <lineage>
        <taxon>Eukaryota</taxon>
        <taxon>Fungi</taxon>
        <taxon>Dikarya</taxon>
        <taxon>Basidiomycota</taxon>
        <taxon>Ustilaginomycotina</taxon>
        <taxon>Ustilaginomycetes</taxon>
        <taxon>Ustilaginales</taxon>
        <taxon>Ustilaginaceae</taxon>
        <taxon>Pseudozyma</taxon>
    </lineage>
</organism>
<dbReference type="Proteomes" id="UP000014071">
    <property type="component" value="Unassembled WGS sequence"/>
</dbReference>
<dbReference type="GeneID" id="24110083"/>
<dbReference type="OrthoDB" id="291792at2759"/>
<feature type="region of interest" description="Disordered" evidence="1">
    <location>
        <begin position="1"/>
        <end position="78"/>
    </location>
</feature>
<name>R9P7I0_PSEHS</name>